<evidence type="ECO:0000256" key="11">
    <source>
        <dbReference type="ARBA" id="ARBA00022516"/>
    </source>
</evidence>
<proteinExistence type="inferred from homology"/>
<evidence type="ECO:0000256" key="21">
    <source>
        <dbReference type="ARBA" id="ARBA00023242"/>
    </source>
</evidence>
<dbReference type="GO" id="GO:0006364">
    <property type="term" value="P:rRNA processing"/>
    <property type="evidence" value="ECO:0007669"/>
    <property type="project" value="UniProtKB-KW"/>
</dbReference>
<keyword evidence="22" id="KW-1208">Phospholipid metabolism</keyword>
<feature type="compositionally biased region" description="Low complexity" evidence="24">
    <location>
        <begin position="327"/>
        <end position="342"/>
    </location>
</feature>
<evidence type="ECO:0000256" key="10">
    <source>
        <dbReference type="ARBA" id="ARBA00022490"/>
    </source>
</evidence>
<dbReference type="GO" id="GO:0043489">
    <property type="term" value="P:RNA stabilization"/>
    <property type="evidence" value="ECO:0007669"/>
    <property type="project" value="UniProtKB-ARBA"/>
</dbReference>
<dbReference type="VEuPathDB" id="VectorBase:ADIR002329"/>
<evidence type="ECO:0000256" key="3">
    <source>
        <dbReference type="ARBA" id="ARBA00004123"/>
    </source>
</evidence>
<protein>
    <recommendedName>
        <fullName evidence="9">H/ACA ribonucleoprotein complex non-core subunit NAF1</fullName>
        <ecNumber evidence="8">5.5.1.4</ecNumber>
    </recommendedName>
</protein>
<evidence type="ECO:0000256" key="20">
    <source>
        <dbReference type="ARBA" id="ARBA00023235"/>
    </source>
</evidence>
<comment type="catalytic activity">
    <reaction evidence="1">
        <text>D-glucose 6-phosphate = 1D-myo-inositol 3-phosphate</text>
        <dbReference type="Rhea" id="RHEA:10716"/>
        <dbReference type="ChEBI" id="CHEBI:58401"/>
        <dbReference type="ChEBI" id="CHEBI:61548"/>
        <dbReference type="EC" id="5.5.1.4"/>
    </reaction>
</comment>
<keyword evidence="21" id="KW-0539">Nucleus</keyword>
<evidence type="ECO:0000256" key="8">
    <source>
        <dbReference type="ARBA" id="ARBA00012125"/>
    </source>
</evidence>
<comment type="subcellular location">
    <subcellularLocation>
        <location evidence="4">Cytoplasm</location>
    </subcellularLocation>
    <subcellularLocation>
        <location evidence="3">Nucleus</location>
    </subcellularLocation>
</comment>
<evidence type="ECO:0000256" key="9">
    <source>
        <dbReference type="ARBA" id="ARBA00021438"/>
    </source>
</evidence>
<dbReference type="GO" id="GO:0003723">
    <property type="term" value="F:RNA binding"/>
    <property type="evidence" value="ECO:0007669"/>
    <property type="project" value="UniProtKB-KW"/>
</dbReference>
<evidence type="ECO:0000256" key="23">
    <source>
        <dbReference type="ARBA" id="ARBA00025559"/>
    </source>
</evidence>
<evidence type="ECO:0000256" key="22">
    <source>
        <dbReference type="ARBA" id="ARBA00023264"/>
    </source>
</evidence>
<dbReference type="Pfam" id="PF07994">
    <property type="entry name" value="NAD_binding_5"/>
    <property type="match status" value="1"/>
</dbReference>
<dbReference type="InterPro" id="IPR007504">
    <property type="entry name" value="H/ACA_rnp_Gar1/Naf1"/>
</dbReference>
<comment type="similarity">
    <text evidence="6">Belongs to the NAF1 family.</text>
</comment>
<dbReference type="InterPro" id="IPR002587">
    <property type="entry name" value="Myo-inos-1-P_Synthase"/>
</dbReference>
<dbReference type="SUPFAM" id="SSF55347">
    <property type="entry name" value="Glyceraldehyde-3-phosphate dehydrogenase-like, C-terminal domain"/>
    <property type="match status" value="1"/>
</dbReference>
<dbReference type="InterPro" id="IPR038664">
    <property type="entry name" value="Gar1/Naf1_Cbf5-bd_sf"/>
</dbReference>
<dbReference type="InterPro" id="IPR036291">
    <property type="entry name" value="NAD(P)-bd_dom_sf"/>
</dbReference>
<keyword evidence="14" id="KW-0698">rRNA processing</keyword>
<dbReference type="SUPFAM" id="SSF50447">
    <property type="entry name" value="Translation proteins"/>
    <property type="match status" value="1"/>
</dbReference>
<dbReference type="GO" id="GO:0004512">
    <property type="term" value="F:inositol-3-phosphate synthase activity"/>
    <property type="evidence" value="ECO:0007669"/>
    <property type="project" value="UniProtKB-EC"/>
</dbReference>
<evidence type="ECO:0000256" key="6">
    <source>
        <dbReference type="ARBA" id="ARBA00009801"/>
    </source>
</evidence>
<dbReference type="FunFam" id="3.40.50.720:FF:000107">
    <property type="entry name" value="inositol-3-phosphate synthase"/>
    <property type="match status" value="1"/>
</dbReference>
<dbReference type="Pfam" id="PF01658">
    <property type="entry name" value="Inos-1-P_synth"/>
    <property type="match status" value="1"/>
</dbReference>
<evidence type="ECO:0000256" key="24">
    <source>
        <dbReference type="SAM" id="MobiDB-lite"/>
    </source>
</evidence>
<comment type="pathway">
    <text evidence="5">Polyol metabolism; myo-inositol biosynthesis; myo-inositol from D-glucose 6-phosphate: step 1/2.</text>
</comment>
<dbReference type="Gene3D" id="3.40.50.720">
    <property type="entry name" value="NAD(P)-binding Rossmann-like Domain"/>
    <property type="match status" value="2"/>
</dbReference>
<evidence type="ECO:0000313" key="27">
    <source>
        <dbReference type="Proteomes" id="UP000075884"/>
    </source>
</evidence>
<dbReference type="SUPFAM" id="SSF51735">
    <property type="entry name" value="NAD(P)-binding Rossmann-fold domains"/>
    <property type="match status" value="1"/>
</dbReference>
<dbReference type="Pfam" id="PF04410">
    <property type="entry name" value="Gar1"/>
    <property type="match status" value="1"/>
</dbReference>
<accession>A0A182N3W5</accession>
<evidence type="ECO:0000256" key="4">
    <source>
        <dbReference type="ARBA" id="ARBA00004496"/>
    </source>
</evidence>
<evidence type="ECO:0000313" key="26">
    <source>
        <dbReference type="EnsemblMetazoa" id="ADIR002329-PA"/>
    </source>
</evidence>
<evidence type="ECO:0000259" key="25">
    <source>
        <dbReference type="Pfam" id="PF01658"/>
    </source>
</evidence>
<dbReference type="GO" id="GO:0008654">
    <property type="term" value="P:phospholipid biosynthetic process"/>
    <property type="evidence" value="ECO:0007669"/>
    <property type="project" value="UniProtKB-KW"/>
</dbReference>
<evidence type="ECO:0000256" key="16">
    <source>
        <dbReference type="ARBA" id="ARBA00022884"/>
    </source>
</evidence>
<evidence type="ECO:0000256" key="1">
    <source>
        <dbReference type="ARBA" id="ARBA00000113"/>
    </source>
</evidence>
<evidence type="ECO:0000256" key="12">
    <source>
        <dbReference type="ARBA" id="ARBA00022517"/>
    </source>
</evidence>
<keyword evidence="15" id="KW-0597">Phosphoprotein</keyword>
<dbReference type="GO" id="GO:0005634">
    <property type="term" value="C:nucleus"/>
    <property type="evidence" value="ECO:0007669"/>
    <property type="project" value="UniProtKB-SubCell"/>
</dbReference>
<keyword evidence="10" id="KW-0963">Cytoplasm</keyword>
<dbReference type="GO" id="GO:0005737">
    <property type="term" value="C:cytoplasm"/>
    <property type="evidence" value="ECO:0007669"/>
    <property type="project" value="UniProtKB-SubCell"/>
</dbReference>
<keyword evidence="19" id="KW-0594">Phospholipid biosynthesis</keyword>
<evidence type="ECO:0000256" key="15">
    <source>
        <dbReference type="ARBA" id="ARBA00022553"/>
    </source>
</evidence>
<dbReference type="InterPro" id="IPR013021">
    <property type="entry name" value="Myo-inos-1-P_Synthase_GAPDH"/>
</dbReference>
<dbReference type="InterPro" id="IPR009000">
    <property type="entry name" value="Transl_B-barrel_sf"/>
</dbReference>
<feature type="domain" description="Myo-inositol-1-phosphate synthase GAPDH-like" evidence="25">
    <location>
        <begin position="712"/>
        <end position="825"/>
    </location>
</feature>
<keyword evidence="11" id="KW-0444">Lipid biosynthesis</keyword>
<evidence type="ECO:0000256" key="18">
    <source>
        <dbReference type="ARBA" id="ARBA00023098"/>
    </source>
</evidence>
<evidence type="ECO:0000256" key="5">
    <source>
        <dbReference type="ARBA" id="ARBA00005117"/>
    </source>
</evidence>
<evidence type="ECO:0000256" key="19">
    <source>
        <dbReference type="ARBA" id="ARBA00023209"/>
    </source>
</evidence>
<name>A0A182N3W5_9DIPT</name>
<dbReference type="Proteomes" id="UP000075884">
    <property type="component" value="Unassembled WGS sequence"/>
</dbReference>
<comment type="function">
    <text evidence="23">Key enzyme in myo-inositol biosynthesis pathway that catalyzes the conversion of glucose 6-phosphate to 1-myo-inositol 1-phosphate in a NAD-dependent manner. Rate-limiting enzyme in the synthesis of all inositol-containing compounds.</text>
</comment>
<feature type="region of interest" description="Disordered" evidence="24">
    <location>
        <begin position="942"/>
        <end position="966"/>
    </location>
</feature>
<dbReference type="FunFam" id="3.40.50.720:FF:000069">
    <property type="entry name" value="Inositol-3-phosphate synthase 1"/>
    <property type="match status" value="1"/>
</dbReference>
<dbReference type="Gene3D" id="2.40.10.230">
    <property type="entry name" value="Probable tRNA pseudouridine synthase domain"/>
    <property type="match status" value="1"/>
</dbReference>
<dbReference type="GO" id="GO:0001522">
    <property type="term" value="P:pseudouridine synthesis"/>
    <property type="evidence" value="ECO:0007669"/>
    <property type="project" value="InterPro"/>
</dbReference>
<sequence length="966" mass="106958">MEESPTIEQAMEVEEPAVPVPVATVSIQEQIAQEQQLETAAVQNITGNSLSLLCQYSGSSDSEAEETDTSKADDAKKRTHSSSSSSSDDSSDVELVKDAPISAGYRVRDDPILVSDAETMDTNAASSEDEEDDLARGPIRTAGEILPHELPPIEELTISVPETECKPIGHVESIVAQIVLVQSVVGAELLNLETVLFLERGKRALGKIFDVIGQVNRPIYCVLFNSNQEVLSKNITVGMEVYCAPRTEYTSFIILSDLMRLKGSDASWMNDNEVPAYLAEHSDDEAERAAKKNRKKGAANRQHNQNDEQSSDQGGAEPQQHFHPRQQHPSTSRQQHYQQQYHRPPPNSGRQFNPRYPSGNSWHHNYQNPRYQNPHQYRPRFPPRNQQYQQQMPHMQPPPQGGSRNMSSELKVLSPNVHYTDEHIEVDYQYQTTTVVGSGPGGYTVKPETTELNIRTGRNVPRLGLMLVGWGGNNGSTLTAALEANKHSLEWRTRQGVQKANWYGSITQASTVLLGSDASGQDVYIPMNQLVPMVNPDDIVVDGWDISSLNIGEAMRRAQVLEVGLQDQVYKRLAQLRPRASIYDPDFIAANQADRADNTIQGTRYEQYHQIVKDIREFKQQSGVEKVVILWTANTERFAEVREGVNTTMADLERSLKQNHAEISPSTIFAMAAIAEDCIYINGSPQNTFVPGVIEMAEHYGAFIAGDDFKSGQTKLKSVLVDFLVSAGIKPVSIVSYNHLGNNDGKNLSAPQQFRSKEISKSNVVDDMVASNHILYEADEHPDHCVVIKYVPYVGDSKRAMDEYTSQIMLGGHNTLVIHNTCEDSLLASPLILDLAILGELCSRIQIRRKEPAGGEYLPFRSVLSLLSYLCKAPLVPQGTPVVNSLFRQRTAIENILRACVGLPPLSHMTLEHRFDLPVGQSAEAQHVAKKARVNGTAPYVNGTSEKCNGVHNGDTGHASEEVSSR</sequence>
<evidence type="ECO:0000256" key="17">
    <source>
        <dbReference type="ARBA" id="ARBA00023027"/>
    </source>
</evidence>
<evidence type="ECO:0000256" key="7">
    <source>
        <dbReference type="ARBA" id="ARBA00010813"/>
    </source>
</evidence>
<reference evidence="26" key="2">
    <citation type="submission" date="2020-05" db="UniProtKB">
        <authorList>
            <consortium name="EnsemblMetazoa"/>
        </authorList>
    </citation>
    <scope>IDENTIFICATION</scope>
    <source>
        <strain evidence="26">WRAIR2</strain>
    </source>
</reference>
<comment type="cofactor">
    <cofactor evidence="2">
        <name>NAD(+)</name>
        <dbReference type="ChEBI" id="CHEBI:57540"/>
    </cofactor>
</comment>
<dbReference type="FunFam" id="2.40.10.230:FF:000002">
    <property type="entry name" value="H/ACA ribonucleoprotein complex non-core subunit NAF1"/>
    <property type="match status" value="1"/>
</dbReference>
<dbReference type="EC" id="5.5.1.4" evidence="8"/>
<evidence type="ECO:0000256" key="14">
    <source>
        <dbReference type="ARBA" id="ARBA00022552"/>
    </source>
</evidence>
<dbReference type="AlphaFoldDB" id="A0A182N3W5"/>
<feature type="compositionally biased region" description="Low complexity" evidence="24">
    <location>
        <begin position="383"/>
        <end position="394"/>
    </location>
</feature>
<keyword evidence="16" id="KW-0694">RNA-binding</keyword>
<evidence type="ECO:0000256" key="2">
    <source>
        <dbReference type="ARBA" id="ARBA00001911"/>
    </source>
</evidence>
<dbReference type="EnsemblMetazoa" id="ADIR002329-RA">
    <property type="protein sequence ID" value="ADIR002329-PA"/>
    <property type="gene ID" value="ADIR002329"/>
</dbReference>
<feature type="region of interest" description="Disordered" evidence="24">
    <location>
        <begin position="53"/>
        <end position="95"/>
    </location>
</feature>
<keyword evidence="17" id="KW-0520">NAD</keyword>
<comment type="similarity">
    <text evidence="7">Belongs to the myo-inositol 1-phosphate synthase family.</text>
</comment>
<keyword evidence="20" id="KW-0413">Isomerase</keyword>
<dbReference type="GO" id="GO:0022618">
    <property type="term" value="P:protein-RNA complex assembly"/>
    <property type="evidence" value="ECO:0007669"/>
    <property type="project" value="UniProtKB-ARBA"/>
</dbReference>
<feature type="compositionally biased region" description="Polar residues" evidence="24">
    <location>
        <begin position="358"/>
        <end position="375"/>
    </location>
</feature>
<keyword evidence="27" id="KW-1185">Reference proteome</keyword>
<keyword evidence="13" id="KW-0398">Inositol biosynthesis</keyword>
<dbReference type="STRING" id="7168.A0A182N3W5"/>
<reference evidence="27" key="1">
    <citation type="submission" date="2013-03" db="EMBL/GenBank/DDBJ databases">
        <title>The Genome Sequence of Anopheles dirus WRAIR2.</title>
        <authorList>
            <consortium name="The Broad Institute Genomics Platform"/>
            <person name="Neafsey D.E."/>
            <person name="Walton C."/>
            <person name="Walker B."/>
            <person name="Young S.K."/>
            <person name="Zeng Q."/>
            <person name="Gargeya S."/>
            <person name="Fitzgerald M."/>
            <person name="Haas B."/>
            <person name="Abouelleil A."/>
            <person name="Allen A.W."/>
            <person name="Alvarado L."/>
            <person name="Arachchi H.M."/>
            <person name="Berlin A.M."/>
            <person name="Chapman S.B."/>
            <person name="Gainer-Dewar J."/>
            <person name="Goldberg J."/>
            <person name="Griggs A."/>
            <person name="Gujja S."/>
            <person name="Hansen M."/>
            <person name="Howarth C."/>
            <person name="Imamovic A."/>
            <person name="Ireland A."/>
            <person name="Larimer J."/>
            <person name="McCowan C."/>
            <person name="Murphy C."/>
            <person name="Pearson M."/>
            <person name="Poon T.W."/>
            <person name="Priest M."/>
            <person name="Roberts A."/>
            <person name="Saif S."/>
            <person name="Shea T."/>
            <person name="Sisk P."/>
            <person name="Sykes S."/>
            <person name="Wortman J."/>
            <person name="Nusbaum C."/>
            <person name="Birren B."/>
        </authorList>
    </citation>
    <scope>NUCLEOTIDE SEQUENCE [LARGE SCALE GENOMIC DNA]</scope>
    <source>
        <strain evidence="27">WRAIR2</strain>
    </source>
</reference>
<organism evidence="26 27">
    <name type="scientific">Anopheles dirus</name>
    <dbReference type="NCBI Taxonomy" id="7168"/>
    <lineage>
        <taxon>Eukaryota</taxon>
        <taxon>Metazoa</taxon>
        <taxon>Ecdysozoa</taxon>
        <taxon>Arthropoda</taxon>
        <taxon>Hexapoda</taxon>
        <taxon>Insecta</taxon>
        <taxon>Pterygota</taxon>
        <taxon>Neoptera</taxon>
        <taxon>Endopterygota</taxon>
        <taxon>Diptera</taxon>
        <taxon>Nematocera</taxon>
        <taxon>Culicoidea</taxon>
        <taxon>Culicidae</taxon>
        <taxon>Anophelinae</taxon>
        <taxon>Anopheles</taxon>
    </lineage>
</organism>
<dbReference type="GO" id="GO:0006021">
    <property type="term" value="P:inositol biosynthetic process"/>
    <property type="evidence" value="ECO:0007669"/>
    <property type="project" value="UniProtKB-UniPathway"/>
</dbReference>
<evidence type="ECO:0000256" key="13">
    <source>
        <dbReference type="ARBA" id="ARBA00022550"/>
    </source>
</evidence>
<dbReference type="UniPathway" id="UPA00823">
    <property type="reaction ID" value="UER00787"/>
</dbReference>
<feature type="region of interest" description="Disordered" evidence="24">
    <location>
        <begin position="281"/>
        <end position="407"/>
    </location>
</feature>
<keyword evidence="18" id="KW-0443">Lipid metabolism</keyword>
<keyword evidence="12" id="KW-0690">Ribosome biogenesis</keyword>
<dbReference type="PANTHER" id="PTHR11510">
    <property type="entry name" value="MYO-INOSITOL-1 PHOSPHATE SYNTHASE"/>
    <property type="match status" value="1"/>
</dbReference>